<gene>
    <name evidence="3" type="ORF">KI387_008859</name>
</gene>
<feature type="non-terminal residue" evidence="3">
    <location>
        <position position="1"/>
    </location>
</feature>
<reference evidence="3 4" key="1">
    <citation type="journal article" date="2021" name="Nat. Plants">
        <title>The Taxus genome provides insights into paclitaxel biosynthesis.</title>
        <authorList>
            <person name="Xiong X."/>
            <person name="Gou J."/>
            <person name="Liao Q."/>
            <person name="Li Y."/>
            <person name="Zhou Q."/>
            <person name="Bi G."/>
            <person name="Li C."/>
            <person name="Du R."/>
            <person name="Wang X."/>
            <person name="Sun T."/>
            <person name="Guo L."/>
            <person name="Liang H."/>
            <person name="Lu P."/>
            <person name="Wu Y."/>
            <person name="Zhang Z."/>
            <person name="Ro D.K."/>
            <person name="Shang Y."/>
            <person name="Huang S."/>
            <person name="Yan J."/>
        </authorList>
    </citation>
    <scope>NUCLEOTIDE SEQUENCE [LARGE SCALE GENOMIC DNA]</scope>
    <source>
        <strain evidence="3">Ta-2019</strain>
    </source>
</reference>
<proteinExistence type="predicted"/>
<evidence type="ECO:0000313" key="4">
    <source>
        <dbReference type="Proteomes" id="UP000824469"/>
    </source>
</evidence>
<dbReference type="AlphaFoldDB" id="A0AA38CPN2"/>
<dbReference type="EMBL" id="JAHRHJ020000008">
    <property type="protein sequence ID" value="KAH9304455.1"/>
    <property type="molecule type" value="Genomic_DNA"/>
</dbReference>
<feature type="coiled-coil region" evidence="1">
    <location>
        <begin position="282"/>
        <end position="309"/>
    </location>
</feature>
<dbReference type="Proteomes" id="UP000824469">
    <property type="component" value="Unassembled WGS sequence"/>
</dbReference>
<feature type="region of interest" description="Disordered" evidence="2">
    <location>
        <begin position="51"/>
        <end position="81"/>
    </location>
</feature>
<evidence type="ECO:0000256" key="1">
    <source>
        <dbReference type="SAM" id="Coils"/>
    </source>
</evidence>
<name>A0AA38CPN2_TAXCH</name>
<feature type="compositionally biased region" description="Low complexity" evidence="2">
    <location>
        <begin position="316"/>
        <end position="327"/>
    </location>
</feature>
<keyword evidence="1" id="KW-0175">Coiled coil</keyword>
<feature type="region of interest" description="Disordered" evidence="2">
    <location>
        <begin position="312"/>
        <end position="339"/>
    </location>
</feature>
<organism evidence="3 4">
    <name type="scientific">Taxus chinensis</name>
    <name type="common">Chinese yew</name>
    <name type="synonym">Taxus wallichiana var. chinensis</name>
    <dbReference type="NCBI Taxonomy" id="29808"/>
    <lineage>
        <taxon>Eukaryota</taxon>
        <taxon>Viridiplantae</taxon>
        <taxon>Streptophyta</taxon>
        <taxon>Embryophyta</taxon>
        <taxon>Tracheophyta</taxon>
        <taxon>Spermatophyta</taxon>
        <taxon>Pinopsida</taxon>
        <taxon>Pinidae</taxon>
        <taxon>Conifers II</taxon>
        <taxon>Cupressales</taxon>
        <taxon>Taxaceae</taxon>
        <taxon>Taxus</taxon>
    </lineage>
</organism>
<evidence type="ECO:0000256" key="2">
    <source>
        <dbReference type="SAM" id="MobiDB-lite"/>
    </source>
</evidence>
<comment type="caution">
    <text evidence="3">The sequence shown here is derived from an EMBL/GenBank/DDBJ whole genome shotgun (WGS) entry which is preliminary data.</text>
</comment>
<evidence type="ECO:0000313" key="3">
    <source>
        <dbReference type="EMBL" id="KAH9304455.1"/>
    </source>
</evidence>
<keyword evidence="4" id="KW-1185">Reference proteome</keyword>
<feature type="compositionally biased region" description="Basic and acidic residues" evidence="2">
    <location>
        <begin position="329"/>
        <end position="339"/>
    </location>
</feature>
<accession>A0AA38CPN2</accession>
<protein>
    <submittedName>
        <fullName evidence="3">Uncharacterized protein</fullName>
    </submittedName>
</protein>
<sequence length="339" mass="36590">MFAELELLNLKHDFPARPTFDLRNCLSRAKLNPIHIPQIEDIYIDLYHKQPKGKGKGKEGESSSTQEEAPEIPPSAAPEQVVTLASPEKETAEDVPMGPSTQDVATAVTTNVPSVPPTSSSIFSSLVDMSPSISSLISELPSLPMSSSPAVSLPPMSTSSASLLMPPPSVSTFFPSTTAAAPFSVSGPSPISPAWISQHLSQQKRKVPVALMDFSMIPSKGVKKQKPITRFSQSASGERVMEITYPNPLKDKKDLSSEDYTVTQVTMGTSSENIQGEALSIVDALCKKLQEAKEEKRLLKEKNKHLLQALHKMGSAPPTTAAETPEPLSQDKIDEYGKI</sequence>